<sequence length="344" mass="38792">MVIPIERLSRPEKVNKYAGNDLKLNIFNNKLTLTVTGNNCKINLTENSGDVKVIGDSCELTVVKGCGSIQYIGNYGKITLGHEVPQKAVTYIGNNGDICWPTGKKLIVLQNYHKDVTKIKNSKKQIVISNATKVQCSTAFLPSDVHNIHIPKMQINELSSGKDKETSSHVLTDGIARVKKRHFRNPENIESIQHLEVICTFAKGVGIPSYPSTHRTVGAQWAHQEVKRAVLYRRLTMEQNRLIDDIESHSILSMPSDIKWTCQIDSDNLRNYVPKIGLVEDTEYRLCLKDDETADHILCTTYLFHNGEDAIPSVWQNTATTRRSGHNLTQQSHQFYSFHLLGKI</sequence>
<proteinExistence type="predicted"/>
<comment type="caution">
    <text evidence="1">The sequence shown here is derived from an EMBL/GenBank/DDBJ whole genome shotgun (WGS) entry which is preliminary data.</text>
</comment>
<dbReference type="EMBL" id="JAPWTJ010002659">
    <property type="protein sequence ID" value="KAJ8965192.1"/>
    <property type="molecule type" value="Genomic_DNA"/>
</dbReference>
<accession>A0ABQ9ITF0</accession>
<evidence type="ECO:0000313" key="2">
    <source>
        <dbReference type="Proteomes" id="UP001162164"/>
    </source>
</evidence>
<evidence type="ECO:0000313" key="1">
    <source>
        <dbReference type="EMBL" id="KAJ8965192.1"/>
    </source>
</evidence>
<organism evidence="1 2">
    <name type="scientific">Molorchus minor</name>
    <dbReference type="NCBI Taxonomy" id="1323400"/>
    <lineage>
        <taxon>Eukaryota</taxon>
        <taxon>Metazoa</taxon>
        <taxon>Ecdysozoa</taxon>
        <taxon>Arthropoda</taxon>
        <taxon>Hexapoda</taxon>
        <taxon>Insecta</taxon>
        <taxon>Pterygota</taxon>
        <taxon>Neoptera</taxon>
        <taxon>Endopterygota</taxon>
        <taxon>Coleoptera</taxon>
        <taxon>Polyphaga</taxon>
        <taxon>Cucujiformia</taxon>
        <taxon>Chrysomeloidea</taxon>
        <taxon>Cerambycidae</taxon>
        <taxon>Lamiinae</taxon>
        <taxon>Monochamini</taxon>
        <taxon>Molorchus</taxon>
    </lineage>
</organism>
<name>A0ABQ9ITF0_9CUCU</name>
<gene>
    <name evidence="1" type="ORF">NQ317_008730</name>
</gene>
<reference evidence="1" key="1">
    <citation type="journal article" date="2023" name="Insect Mol. Biol.">
        <title>Genome sequencing provides insights into the evolution of gene families encoding plant cell wall-degrading enzymes in longhorned beetles.</title>
        <authorList>
            <person name="Shin N.R."/>
            <person name="Okamura Y."/>
            <person name="Kirsch R."/>
            <person name="Pauchet Y."/>
        </authorList>
    </citation>
    <scope>NUCLEOTIDE SEQUENCE</scope>
    <source>
        <strain evidence="1">MMC_N1</strain>
    </source>
</reference>
<keyword evidence="2" id="KW-1185">Reference proteome</keyword>
<protein>
    <submittedName>
        <fullName evidence="1">Uncharacterized protein</fullName>
    </submittedName>
</protein>
<dbReference type="Proteomes" id="UP001162164">
    <property type="component" value="Unassembled WGS sequence"/>
</dbReference>